<evidence type="ECO:0000313" key="2">
    <source>
        <dbReference type="Proteomes" id="UP000664034"/>
    </source>
</evidence>
<gene>
    <name evidence="1" type="ORF">J2I47_12885</name>
</gene>
<dbReference type="RefSeq" id="WP_207365003.1">
    <property type="nucleotide sequence ID" value="NZ_JAFMYV010000006.1"/>
</dbReference>
<sequence length="138" mass="15593">MTPEQATHFKAQLIPLFAQLPIGVADTDIEGNIVQVNPHALQLIMPMAIQQGISGMNLLDVLDAYWPELRALISTRNQFSGRLLDQQPVQLPMIGHPDGETRQFVFTIEKIDEGHLLFFFNDLTTYLRKLNAPRTTQP</sequence>
<dbReference type="Proteomes" id="UP000664034">
    <property type="component" value="Unassembled WGS sequence"/>
</dbReference>
<proteinExistence type="predicted"/>
<protein>
    <recommendedName>
        <fullName evidence="3">PAS domain-containing protein</fullName>
    </recommendedName>
</protein>
<reference evidence="1" key="1">
    <citation type="submission" date="2021-03" db="EMBL/GenBank/DDBJ databases">
        <title>Fibrella sp. HMF5335 genome sequencing and assembly.</title>
        <authorList>
            <person name="Kang H."/>
            <person name="Kim H."/>
            <person name="Bae S."/>
            <person name="Joh K."/>
        </authorList>
    </citation>
    <scope>NUCLEOTIDE SEQUENCE</scope>
    <source>
        <strain evidence="1">HMF5335</strain>
    </source>
</reference>
<organism evidence="1 2">
    <name type="scientific">Fibrella rubiginis</name>
    <dbReference type="NCBI Taxonomy" id="2817060"/>
    <lineage>
        <taxon>Bacteria</taxon>
        <taxon>Pseudomonadati</taxon>
        <taxon>Bacteroidota</taxon>
        <taxon>Cytophagia</taxon>
        <taxon>Cytophagales</taxon>
        <taxon>Spirosomataceae</taxon>
        <taxon>Fibrella</taxon>
    </lineage>
</organism>
<dbReference type="InterPro" id="IPR035965">
    <property type="entry name" value="PAS-like_dom_sf"/>
</dbReference>
<evidence type="ECO:0008006" key="3">
    <source>
        <dbReference type="Google" id="ProtNLM"/>
    </source>
</evidence>
<accession>A0A939GEE3</accession>
<dbReference type="EMBL" id="JAFMYV010000006">
    <property type="protein sequence ID" value="MBO0937444.1"/>
    <property type="molecule type" value="Genomic_DNA"/>
</dbReference>
<comment type="caution">
    <text evidence="1">The sequence shown here is derived from an EMBL/GenBank/DDBJ whole genome shotgun (WGS) entry which is preliminary data.</text>
</comment>
<name>A0A939GEE3_9BACT</name>
<keyword evidence="2" id="KW-1185">Reference proteome</keyword>
<dbReference type="AlphaFoldDB" id="A0A939GEE3"/>
<evidence type="ECO:0000313" key="1">
    <source>
        <dbReference type="EMBL" id="MBO0937444.1"/>
    </source>
</evidence>
<dbReference type="SUPFAM" id="SSF55785">
    <property type="entry name" value="PYP-like sensor domain (PAS domain)"/>
    <property type="match status" value="1"/>
</dbReference>